<evidence type="ECO:0008006" key="2">
    <source>
        <dbReference type="Google" id="ProtNLM"/>
    </source>
</evidence>
<comment type="caution">
    <text evidence="1">The sequence shown here is derived from an EMBL/GenBank/DDBJ whole genome shotgun (WGS) entry which is preliminary data.</text>
</comment>
<protein>
    <recommendedName>
        <fullName evidence="2">DNA recombination and repair protein Rad51-like C-terminal domain-containing protein</fullName>
    </recommendedName>
</protein>
<reference evidence="1" key="1">
    <citation type="journal article" date="2014" name="Front. Microbiol.">
        <title>High frequency of phylogenetically diverse reductive dehalogenase-homologous genes in deep subseafloor sedimentary metagenomes.</title>
        <authorList>
            <person name="Kawai M."/>
            <person name="Futagami T."/>
            <person name="Toyoda A."/>
            <person name="Takaki Y."/>
            <person name="Nishi S."/>
            <person name="Hori S."/>
            <person name="Arai W."/>
            <person name="Tsubouchi T."/>
            <person name="Morono Y."/>
            <person name="Uchiyama I."/>
            <person name="Ito T."/>
            <person name="Fujiyama A."/>
            <person name="Inagaki F."/>
            <person name="Takami H."/>
        </authorList>
    </citation>
    <scope>NUCLEOTIDE SEQUENCE</scope>
    <source>
        <strain evidence="1">Expedition CK06-06</strain>
    </source>
</reference>
<evidence type="ECO:0000313" key="1">
    <source>
        <dbReference type="EMBL" id="GAH71146.1"/>
    </source>
</evidence>
<proteinExistence type="predicted"/>
<name>X1HLX6_9ZZZZ</name>
<organism evidence="1">
    <name type="scientific">marine sediment metagenome</name>
    <dbReference type="NCBI Taxonomy" id="412755"/>
    <lineage>
        <taxon>unclassified sequences</taxon>
        <taxon>metagenomes</taxon>
        <taxon>ecological metagenomes</taxon>
    </lineage>
</organism>
<dbReference type="AlphaFoldDB" id="X1HLX6"/>
<gene>
    <name evidence="1" type="ORF">S03H2_41587</name>
</gene>
<dbReference type="EMBL" id="BARU01025837">
    <property type="protein sequence ID" value="GAH71146.1"/>
    <property type="molecule type" value="Genomic_DNA"/>
</dbReference>
<feature type="non-terminal residue" evidence="1">
    <location>
        <position position="50"/>
    </location>
</feature>
<sequence>MSNHALLFSLNEIEEQLKLNQFKLLIIDSINNYYRSEQGDGKISFNKTKT</sequence>
<accession>X1HLX6</accession>